<accession>A0AA40SPS0</accession>
<evidence type="ECO:0000313" key="4">
    <source>
        <dbReference type="Proteomes" id="UP000549113"/>
    </source>
</evidence>
<evidence type="ECO:0000313" key="3">
    <source>
        <dbReference type="EMBL" id="MBB4140138.1"/>
    </source>
</evidence>
<keyword evidence="1" id="KW-0808">Transferase</keyword>
<dbReference type="Proteomes" id="UP000549113">
    <property type="component" value="Unassembled WGS sequence"/>
</dbReference>
<sequence length="323" mass="34918">MTDLYVDDRYRGAHGIGRYAREVLSRLRPQWRPLDLDGSPHSPLDAFRPLPALGAESLVYSPGYGALVRAPRQVLTIHDLIQLRSPWPGRAKFAAYYAGPVRHTVRKAGVVLTVSETSAREIREWLRDDAVRVVNAGNGCSAAFHPEGPSEHAADPYVVFVGNTRRHKNLDVVLQALALAPDVRLRAVVPEREVEDAAVRAAARGVADRVDWLHGIDDARLAALYRGAAATVMPSTLEGFGLPALESIACGVPVIFWRGCESVAEIVGDRGWALGSAMDAGEWAAALTEADAAPRRVEPPHGVYDWDRTAGVVSGVLESKTAS</sequence>
<feature type="domain" description="Glycosyl transferase family 1" evidence="2">
    <location>
        <begin position="154"/>
        <end position="286"/>
    </location>
</feature>
<protein>
    <submittedName>
        <fullName evidence="3">Glycosyltransferase involved in cell wall biosynthesis</fullName>
    </submittedName>
</protein>
<dbReference type="GO" id="GO:0016757">
    <property type="term" value="F:glycosyltransferase activity"/>
    <property type="evidence" value="ECO:0007669"/>
    <property type="project" value="InterPro"/>
</dbReference>
<comment type="caution">
    <text evidence="3">The sequence shown here is derived from an EMBL/GenBank/DDBJ whole genome shotgun (WGS) entry which is preliminary data.</text>
</comment>
<dbReference type="RefSeq" id="WP_183499716.1">
    <property type="nucleotide sequence ID" value="NZ_BAABCO010000002.1"/>
</dbReference>
<keyword evidence="4" id="KW-1185">Reference proteome</keyword>
<name>A0AA40SPS0_9MICO</name>
<evidence type="ECO:0000259" key="2">
    <source>
        <dbReference type="Pfam" id="PF00534"/>
    </source>
</evidence>
<dbReference type="EMBL" id="JACIFH010000001">
    <property type="protein sequence ID" value="MBB4140138.1"/>
    <property type="molecule type" value="Genomic_DNA"/>
</dbReference>
<gene>
    <name evidence="3" type="ORF">BKA10_001932</name>
</gene>
<dbReference type="AlphaFoldDB" id="A0AA40SPS0"/>
<dbReference type="Pfam" id="PF00534">
    <property type="entry name" value="Glycos_transf_1"/>
    <property type="match status" value="1"/>
</dbReference>
<dbReference type="PANTHER" id="PTHR46401:SF2">
    <property type="entry name" value="GLYCOSYLTRANSFERASE WBBK-RELATED"/>
    <property type="match status" value="1"/>
</dbReference>
<dbReference type="Gene3D" id="3.40.50.2000">
    <property type="entry name" value="Glycogen Phosphorylase B"/>
    <property type="match status" value="2"/>
</dbReference>
<reference evidence="3 4" key="1">
    <citation type="submission" date="2020-08" db="EMBL/GenBank/DDBJ databases">
        <title>Sequencing the genomes of 1000 actinobacteria strains.</title>
        <authorList>
            <person name="Klenk H.-P."/>
        </authorList>
    </citation>
    <scope>NUCLEOTIDE SEQUENCE [LARGE SCALE GENOMIC DNA]</scope>
    <source>
        <strain evidence="3 4">DSM 19600</strain>
    </source>
</reference>
<organism evidence="3 4">
    <name type="scientific">Microbacterium invictum</name>
    <dbReference type="NCBI Taxonomy" id="515415"/>
    <lineage>
        <taxon>Bacteria</taxon>
        <taxon>Bacillati</taxon>
        <taxon>Actinomycetota</taxon>
        <taxon>Actinomycetes</taxon>
        <taxon>Micrococcales</taxon>
        <taxon>Microbacteriaceae</taxon>
        <taxon>Microbacterium</taxon>
    </lineage>
</organism>
<dbReference type="CDD" id="cd03809">
    <property type="entry name" value="GT4_MtfB-like"/>
    <property type="match status" value="1"/>
</dbReference>
<proteinExistence type="predicted"/>
<dbReference type="PANTHER" id="PTHR46401">
    <property type="entry name" value="GLYCOSYLTRANSFERASE WBBK-RELATED"/>
    <property type="match status" value="1"/>
</dbReference>
<dbReference type="SUPFAM" id="SSF53756">
    <property type="entry name" value="UDP-Glycosyltransferase/glycogen phosphorylase"/>
    <property type="match status" value="1"/>
</dbReference>
<dbReference type="InterPro" id="IPR001296">
    <property type="entry name" value="Glyco_trans_1"/>
</dbReference>
<dbReference type="GO" id="GO:0009103">
    <property type="term" value="P:lipopolysaccharide biosynthetic process"/>
    <property type="evidence" value="ECO:0007669"/>
    <property type="project" value="TreeGrafter"/>
</dbReference>
<evidence type="ECO:0000256" key="1">
    <source>
        <dbReference type="ARBA" id="ARBA00022679"/>
    </source>
</evidence>